<dbReference type="SUPFAM" id="SSF90257">
    <property type="entry name" value="Myosin rod fragments"/>
    <property type="match status" value="1"/>
</dbReference>
<evidence type="ECO:0000313" key="3">
    <source>
        <dbReference type="Proteomes" id="UP000636579"/>
    </source>
</evidence>
<protein>
    <submittedName>
        <fullName evidence="2">Septal ring factor EnvC (AmiA/AmiB activator)</fullName>
    </submittedName>
</protein>
<reference evidence="2 3" key="1">
    <citation type="submission" date="2020-10" db="EMBL/GenBank/DDBJ databases">
        <title>Sequencing the genomes of 1000 actinobacteria strains.</title>
        <authorList>
            <person name="Klenk H.-P."/>
        </authorList>
    </citation>
    <scope>NUCLEOTIDE SEQUENCE [LARGE SCALE GENOMIC DNA]</scope>
    <source>
        <strain evidence="2 3">DSM 15474</strain>
    </source>
</reference>
<accession>A0ABR9J359</accession>
<dbReference type="RefSeq" id="WP_192590322.1">
    <property type="nucleotide sequence ID" value="NZ_JADBEE010000001.1"/>
</dbReference>
<proteinExistence type="predicted"/>
<dbReference type="Proteomes" id="UP000636579">
    <property type="component" value="Unassembled WGS sequence"/>
</dbReference>
<gene>
    <name evidence="2" type="ORF">H4W26_000182</name>
</gene>
<keyword evidence="3" id="KW-1185">Reference proteome</keyword>
<organism evidence="2 3">
    <name type="scientific">Nesterenkonia halotolerans</name>
    <dbReference type="NCBI Taxonomy" id="225325"/>
    <lineage>
        <taxon>Bacteria</taxon>
        <taxon>Bacillati</taxon>
        <taxon>Actinomycetota</taxon>
        <taxon>Actinomycetes</taxon>
        <taxon>Micrococcales</taxon>
        <taxon>Micrococcaceae</taxon>
        <taxon>Nesterenkonia</taxon>
    </lineage>
</organism>
<feature type="coiled-coil region" evidence="1">
    <location>
        <begin position="68"/>
        <end position="95"/>
    </location>
</feature>
<evidence type="ECO:0000313" key="2">
    <source>
        <dbReference type="EMBL" id="MBE1513427.1"/>
    </source>
</evidence>
<keyword evidence="1" id="KW-0175">Coiled coil</keyword>
<name>A0ABR9J359_9MICC</name>
<evidence type="ECO:0000256" key="1">
    <source>
        <dbReference type="SAM" id="Coils"/>
    </source>
</evidence>
<dbReference type="EMBL" id="JADBEE010000001">
    <property type="protein sequence ID" value="MBE1513427.1"/>
    <property type="molecule type" value="Genomic_DNA"/>
</dbReference>
<comment type="caution">
    <text evidence="2">The sequence shown here is derived from an EMBL/GenBank/DDBJ whole genome shotgun (WGS) entry which is preliminary data.</text>
</comment>
<sequence length="132" mass="15040">MDETSEIRDRLQRAADDLLEGRVPGPVTGVRLVELAGVKRHRLTHDNPDINRKFQDDAKQLNRHEPAVTELRKKLRTQQERNKQLFSEVQALSNRVDAYATALAIVTEERDRLTRVLGRTEKLAPFSKSAGT</sequence>